<evidence type="ECO:0000313" key="2">
    <source>
        <dbReference type="Proteomes" id="UP000639606"/>
    </source>
</evidence>
<keyword evidence="2" id="KW-1185">Reference proteome</keyword>
<dbReference type="EMBL" id="BMRG01000034">
    <property type="protein sequence ID" value="GGP87220.1"/>
    <property type="molecule type" value="Genomic_DNA"/>
</dbReference>
<dbReference type="AlphaFoldDB" id="A0A918ATW4"/>
<sequence length="84" mass="9183">MQGSWWSIKQSKMSGVAPMWFYGRIEWRSRALRSTWEWTVGAKWESLNASTPSTGIGLGDCGLVFGVGFSSLLPILCRAAAVVG</sequence>
<evidence type="ECO:0000313" key="1">
    <source>
        <dbReference type="EMBL" id="GGP87220.1"/>
    </source>
</evidence>
<protein>
    <submittedName>
        <fullName evidence="1">Uncharacterized protein</fullName>
    </submittedName>
</protein>
<reference evidence="1" key="2">
    <citation type="submission" date="2020-09" db="EMBL/GenBank/DDBJ databases">
        <authorList>
            <person name="Sun Q."/>
            <person name="Ohkuma M."/>
        </authorList>
    </citation>
    <scope>NUCLEOTIDE SEQUENCE</scope>
    <source>
        <strain evidence="1">JCM 3313</strain>
    </source>
</reference>
<name>A0A918ATW4_9PSEU</name>
<comment type="caution">
    <text evidence="1">The sequence shown here is derived from an EMBL/GenBank/DDBJ whole genome shotgun (WGS) entry which is preliminary data.</text>
</comment>
<reference evidence="1" key="1">
    <citation type="journal article" date="2014" name="Int. J. Syst. Evol. Microbiol.">
        <title>Complete genome sequence of Corynebacterium casei LMG S-19264T (=DSM 44701T), isolated from a smear-ripened cheese.</title>
        <authorList>
            <consortium name="US DOE Joint Genome Institute (JGI-PGF)"/>
            <person name="Walter F."/>
            <person name="Albersmeier A."/>
            <person name="Kalinowski J."/>
            <person name="Ruckert C."/>
        </authorList>
    </citation>
    <scope>NUCLEOTIDE SEQUENCE</scope>
    <source>
        <strain evidence="1">JCM 3313</strain>
    </source>
</reference>
<accession>A0A918ATW4</accession>
<gene>
    <name evidence="1" type="ORF">GCM10010185_71240</name>
</gene>
<dbReference type="Proteomes" id="UP000639606">
    <property type="component" value="Unassembled WGS sequence"/>
</dbReference>
<proteinExistence type="predicted"/>
<organism evidence="1 2">
    <name type="scientific">Saccharothrix coeruleofusca</name>
    <dbReference type="NCBI Taxonomy" id="33919"/>
    <lineage>
        <taxon>Bacteria</taxon>
        <taxon>Bacillati</taxon>
        <taxon>Actinomycetota</taxon>
        <taxon>Actinomycetes</taxon>
        <taxon>Pseudonocardiales</taxon>
        <taxon>Pseudonocardiaceae</taxon>
        <taxon>Saccharothrix</taxon>
    </lineage>
</organism>